<evidence type="ECO:0000256" key="1">
    <source>
        <dbReference type="ARBA" id="ARBA00004477"/>
    </source>
</evidence>
<gene>
    <name evidence="12" type="ORF">SPHA_42259</name>
</gene>
<comment type="catalytic activity">
    <reaction evidence="10">
        <text>an alpha-D-Man-(1-&gt;2)-alpha-D-Man-(1-&gt;2)-alpha-D-Man-(1-&gt;3)-[alpha-D-Man-(1-&gt;6)]-beta-D-Man-(1-&gt;4)-beta-D-GlcNAc-(1-&gt;4)-alpha-D-GlcNAc-diphospho-di-trans,poly-cis-dolichol + a di-trans,poly-cis-dolichyl beta-D-mannosyl phosphate = an alpha-D-Man-(1-&gt;2)-alpha-D-Man-(1-&gt;2)-alpha-D-Man-(1-&gt;3)-[alpha-D-Man-(1-&gt;3)-alpha-D-Man-(1-&gt;6)]-beta-D-Man-(1-&gt;4)-beta-D-GlcNAc-(1-&gt;4)-alpha-D-GlcNAc-diphospho-di-trans,poly-cis-dolichol + a di-trans,poly-cis-dolichyl phosphate + H(+)</text>
        <dbReference type="Rhea" id="RHEA:29527"/>
        <dbReference type="Rhea" id="RHEA-COMP:19498"/>
        <dbReference type="Rhea" id="RHEA-COMP:19501"/>
        <dbReference type="Rhea" id="RHEA-COMP:19516"/>
        <dbReference type="Rhea" id="RHEA-COMP:19517"/>
        <dbReference type="ChEBI" id="CHEBI:15378"/>
        <dbReference type="ChEBI" id="CHEBI:57683"/>
        <dbReference type="ChEBI" id="CHEBI:58211"/>
        <dbReference type="ChEBI" id="CHEBI:132515"/>
        <dbReference type="ChEBI" id="CHEBI:132516"/>
        <dbReference type="EC" id="2.4.1.258"/>
    </reaction>
    <physiologicalReaction direction="left-to-right" evidence="10">
        <dbReference type="Rhea" id="RHEA:29528"/>
    </physiologicalReaction>
</comment>
<comment type="caution">
    <text evidence="12">The sequence shown here is derived from an EMBL/GenBank/DDBJ whole genome shotgun (WGS) entry which is preliminary data.</text>
</comment>
<comment type="pathway">
    <text evidence="2">Protein modification; protein glycosylation.</text>
</comment>
<dbReference type="InterPro" id="IPR007873">
    <property type="entry name" value="Glycosyltransferase_ALG3"/>
</dbReference>
<dbReference type="Pfam" id="PF05208">
    <property type="entry name" value="ALG3"/>
    <property type="match status" value="1"/>
</dbReference>
<keyword evidence="6 11" id="KW-0812">Transmembrane</keyword>
<proteinExistence type="predicted"/>
<keyword evidence="13" id="KW-1185">Reference proteome</keyword>
<comment type="subcellular location">
    <subcellularLocation>
        <location evidence="1">Endoplasmic reticulum membrane</location>
        <topology evidence="1">Multi-pass membrane protein</topology>
    </subcellularLocation>
</comment>
<evidence type="ECO:0000256" key="5">
    <source>
        <dbReference type="ARBA" id="ARBA00022679"/>
    </source>
</evidence>
<keyword evidence="5 12" id="KW-0808">Transferase</keyword>
<dbReference type="AlphaFoldDB" id="A0A812CY01"/>
<keyword evidence="8 11" id="KW-1133">Transmembrane helix</keyword>
<dbReference type="Proteomes" id="UP000597762">
    <property type="component" value="Unassembled WGS sequence"/>
</dbReference>
<feature type="transmembrane region" description="Helical" evidence="11">
    <location>
        <begin position="399"/>
        <end position="419"/>
    </location>
</feature>
<feature type="transmembrane region" description="Helical" evidence="11">
    <location>
        <begin position="323"/>
        <end position="344"/>
    </location>
</feature>
<dbReference type="GO" id="GO:0005789">
    <property type="term" value="C:endoplasmic reticulum membrane"/>
    <property type="evidence" value="ECO:0007669"/>
    <property type="project" value="UniProtKB-SubCell"/>
</dbReference>
<evidence type="ECO:0000256" key="3">
    <source>
        <dbReference type="ARBA" id="ARBA00011964"/>
    </source>
</evidence>
<keyword evidence="7" id="KW-0256">Endoplasmic reticulum</keyword>
<sequence>MQAYPSLYIIIFSLLEITFISGSLGGGSIQPEIFFCYFSYFSLFVMAKLKKYWESARYEVGRLPFHLERALFSPFSPLPVMSCLFLMEILANYFVINQIKYTEIDWKAYMQEVEGVQNGTYDYTKLKGDTGPLVYPAGFVYVFTVFYHITDKGRNIRLAQYIFCVIYLVTLLIVFDIYRKCRRVPPYIFFFMCCASYRIHSIYVLRLFNDPVAMLFFYFAVSLMIRDHWALGCLFYSLAVSVKMNILLFSPGLLILLLARHTPLKTILYLIICAIPQVVLAIPFLLVNPLGYLMRSFDIGRQFLFKWTVNWRFLPIEIFENRFFHIGLLLFHISILVLFTFCRWKNLLPTLNLSLSPKKESKNLGPSQIVIPLFTSNFIGMCFSRSLHYQFYVWYFHTLHYLVFATTMPTVFKLLILGMTELCWNTYPSTYWSSGLLHICHMVLLLYLWLSPIYYPMCIHGDINCKYGHKTAKKETSPTSSVSSKLKKK</sequence>
<evidence type="ECO:0000256" key="11">
    <source>
        <dbReference type="SAM" id="Phobius"/>
    </source>
</evidence>
<evidence type="ECO:0000256" key="10">
    <source>
        <dbReference type="ARBA" id="ARBA00049506"/>
    </source>
</evidence>
<dbReference type="PANTHER" id="PTHR12646:SF0">
    <property type="entry name" value="DOL-P-MAN:MAN(5)GLCNAC(2)-PP-DOL ALPHA-1,3-MANNOSYLTRANSFERASE"/>
    <property type="match status" value="1"/>
</dbReference>
<evidence type="ECO:0000256" key="7">
    <source>
        <dbReference type="ARBA" id="ARBA00022824"/>
    </source>
</evidence>
<feature type="transmembrane region" description="Helical" evidence="11">
    <location>
        <begin position="70"/>
        <end position="96"/>
    </location>
</feature>
<evidence type="ECO:0000256" key="4">
    <source>
        <dbReference type="ARBA" id="ARBA00022676"/>
    </source>
</evidence>
<evidence type="ECO:0000256" key="8">
    <source>
        <dbReference type="ARBA" id="ARBA00022989"/>
    </source>
</evidence>
<feature type="transmembrane region" description="Helical" evidence="11">
    <location>
        <begin position="235"/>
        <end position="259"/>
    </location>
</feature>
<evidence type="ECO:0000256" key="6">
    <source>
        <dbReference type="ARBA" id="ARBA00022692"/>
    </source>
</evidence>
<reference evidence="12" key="1">
    <citation type="submission" date="2021-01" db="EMBL/GenBank/DDBJ databases">
        <authorList>
            <person name="Li R."/>
            <person name="Bekaert M."/>
        </authorList>
    </citation>
    <scope>NUCLEOTIDE SEQUENCE</scope>
    <source>
        <strain evidence="12">Farmed</strain>
    </source>
</reference>
<protein>
    <recommendedName>
        <fullName evidence="3">dolichyl-P-Man:Man5GlcNAc2-PP-dolichol alpha-1,3-mannosyltransferase</fullName>
        <ecNumber evidence="3">2.4.1.258</ecNumber>
    </recommendedName>
</protein>
<evidence type="ECO:0000256" key="2">
    <source>
        <dbReference type="ARBA" id="ARBA00004922"/>
    </source>
</evidence>
<evidence type="ECO:0000313" key="12">
    <source>
        <dbReference type="EMBL" id="CAE1280301.1"/>
    </source>
</evidence>
<feature type="transmembrane region" description="Helical" evidence="11">
    <location>
        <begin position="431"/>
        <end position="450"/>
    </location>
</feature>
<feature type="transmembrane region" description="Helical" evidence="11">
    <location>
        <begin position="266"/>
        <end position="287"/>
    </location>
</feature>
<keyword evidence="4 12" id="KW-0328">Glycosyltransferase</keyword>
<feature type="transmembrane region" description="Helical" evidence="11">
    <location>
        <begin position="7"/>
        <end position="26"/>
    </location>
</feature>
<keyword evidence="9 11" id="KW-0472">Membrane</keyword>
<evidence type="ECO:0000313" key="13">
    <source>
        <dbReference type="Proteomes" id="UP000597762"/>
    </source>
</evidence>
<feature type="transmembrane region" description="Helical" evidence="11">
    <location>
        <begin position="161"/>
        <end position="178"/>
    </location>
</feature>
<dbReference type="EC" id="2.4.1.258" evidence="3"/>
<dbReference type="OrthoDB" id="20028at2759"/>
<name>A0A812CY01_ACAPH</name>
<feature type="transmembrane region" description="Helical" evidence="11">
    <location>
        <begin position="133"/>
        <end position="149"/>
    </location>
</feature>
<dbReference type="EMBL" id="CAHIKZ030002057">
    <property type="protein sequence ID" value="CAE1280301.1"/>
    <property type="molecule type" value="Genomic_DNA"/>
</dbReference>
<evidence type="ECO:0000256" key="9">
    <source>
        <dbReference type="ARBA" id="ARBA00023136"/>
    </source>
</evidence>
<organism evidence="12 13">
    <name type="scientific">Acanthosepion pharaonis</name>
    <name type="common">Pharaoh cuttlefish</name>
    <name type="synonym">Sepia pharaonis</name>
    <dbReference type="NCBI Taxonomy" id="158019"/>
    <lineage>
        <taxon>Eukaryota</taxon>
        <taxon>Metazoa</taxon>
        <taxon>Spiralia</taxon>
        <taxon>Lophotrochozoa</taxon>
        <taxon>Mollusca</taxon>
        <taxon>Cephalopoda</taxon>
        <taxon>Coleoidea</taxon>
        <taxon>Decapodiformes</taxon>
        <taxon>Sepiida</taxon>
        <taxon>Sepiina</taxon>
        <taxon>Sepiidae</taxon>
        <taxon>Acanthosepion</taxon>
    </lineage>
</organism>
<dbReference type="GO" id="GO:0052925">
    <property type="term" value="F:dol-P-Man:Man(5)GlcNAc(2)-PP-Dol alpha-1,3-mannosyltransferase activity"/>
    <property type="evidence" value="ECO:0007669"/>
    <property type="project" value="UniProtKB-EC"/>
</dbReference>
<dbReference type="PANTHER" id="PTHR12646">
    <property type="entry name" value="NOT56 - RELATED"/>
    <property type="match status" value="1"/>
</dbReference>
<accession>A0A812CY01</accession>